<dbReference type="Pfam" id="PF01810">
    <property type="entry name" value="LysE"/>
    <property type="match status" value="1"/>
</dbReference>
<feature type="transmembrane region" description="Helical" evidence="6">
    <location>
        <begin position="75"/>
        <end position="92"/>
    </location>
</feature>
<dbReference type="PANTHER" id="PTHR30086">
    <property type="entry name" value="ARGININE EXPORTER PROTEIN ARGO"/>
    <property type="match status" value="1"/>
</dbReference>
<organism evidence="7 8">
    <name type="scientific">Zemynaea arenosa</name>
    <dbReference type="NCBI Taxonomy" id="2561931"/>
    <lineage>
        <taxon>Bacteria</taxon>
        <taxon>Pseudomonadati</taxon>
        <taxon>Pseudomonadota</taxon>
        <taxon>Betaproteobacteria</taxon>
        <taxon>Burkholderiales</taxon>
        <taxon>Oxalobacteraceae</taxon>
        <taxon>Telluria group</taxon>
        <taxon>Zemynaea</taxon>
    </lineage>
</organism>
<protein>
    <submittedName>
        <fullName evidence="7">LysE family translocator</fullName>
    </submittedName>
</protein>
<keyword evidence="4 6" id="KW-1133">Transmembrane helix</keyword>
<comment type="caution">
    <text evidence="7">The sequence shown here is derived from an EMBL/GenBank/DDBJ whole genome shotgun (WGS) entry which is preliminary data.</text>
</comment>
<feature type="transmembrane region" description="Helical" evidence="6">
    <location>
        <begin position="148"/>
        <end position="174"/>
    </location>
</feature>
<proteinExistence type="predicted"/>
<comment type="subcellular location">
    <subcellularLocation>
        <location evidence="1">Cell membrane</location>
        <topology evidence="1">Multi-pass membrane protein</topology>
    </subcellularLocation>
</comment>
<dbReference type="OrthoDB" id="9784202at2"/>
<gene>
    <name evidence="7" type="ORF">E4L96_06160</name>
</gene>
<dbReference type="EMBL" id="SPVF01000084">
    <property type="protein sequence ID" value="TFW24511.1"/>
    <property type="molecule type" value="Genomic_DNA"/>
</dbReference>
<evidence type="ECO:0000256" key="6">
    <source>
        <dbReference type="SAM" id="Phobius"/>
    </source>
</evidence>
<dbReference type="AlphaFoldDB" id="A0A4Y9SHS9"/>
<keyword evidence="2" id="KW-1003">Cell membrane</keyword>
<evidence type="ECO:0000256" key="5">
    <source>
        <dbReference type="ARBA" id="ARBA00023136"/>
    </source>
</evidence>
<dbReference type="InterPro" id="IPR001123">
    <property type="entry name" value="LeuE-type"/>
</dbReference>
<dbReference type="PANTHER" id="PTHR30086:SF20">
    <property type="entry name" value="ARGININE EXPORTER PROTEIN ARGO-RELATED"/>
    <property type="match status" value="1"/>
</dbReference>
<accession>A0A4Y9SHS9</accession>
<keyword evidence="5 6" id="KW-0472">Membrane</keyword>
<dbReference type="GO" id="GO:0005886">
    <property type="term" value="C:plasma membrane"/>
    <property type="evidence" value="ECO:0007669"/>
    <property type="project" value="UniProtKB-SubCell"/>
</dbReference>
<feature type="transmembrane region" description="Helical" evidence="6">
    <location>
        <begin position="189"/>
        <end position="207"/>
    </location>
</feature>
<dbReference type="Proteomes" id="UP000298438">
    <property type="component" value="Unassembled WGS sequence"/>
</dbReference>
<feature type="transmembrane region" description="Helical" evidence="6">
    <location>
        <begin position="112"/>
        <end position="136"/>
    </location>
</feature>
<keyword evidence="8" id="KW-1185">Reference proteome</keyword>
<reference evidence="7 8" key="1">
    <citation type="submission" date="2019-03" db="EMBL/GenBank/DDBJ databases">
        <title>Draft Genome Sequence of Massilia arenosa sp. nov., a Novel Massilia Species Isolated from a Sandy-loam Maize Soil.</title>
        <authorList>
            <person name="Raths R."/>
            <person name="Peta V."/>
            <person name="Bucking H."/>
        </authorList>
    </citation>
    <scope>NUCLEOTIDE SEQUENCE [LARGE SCALE GENOMIC DNA]</scope>
    <source>
        <strain evidence="7 8">MC02</strain>
    </source>
</reference>
<name>A0A4Y9SHS9_9BURK</name>
<keyword evidence="3 6" id="KW-0812">Transmembrane</keyword>
<evidence type="ECO:0000256" key="2">
    <source>
        <dbReference type="ARBA" id="ARBA00022475"/>
    </source>
</evidence>
<dbReference type="GO" id="GO:0015171">
    <property type="term" value="F:amino acid transmembrane transporter activity"/>
    <property type="evidence" value="ECO:0007669"/>
    <property type="project" value="TreeGrafter"/>
</dbReference>
<evidence type="ECO:0000256" key="4">
    <source>
        <dbReference type="ARBA" id="ARBA00022989"/>
    </source>
</evidence>
<evidence type="ECO:0000256" key="3">
    <source>
        <dbReference type="ARBA" id="ARBA00022692"/>
    </source>
</evidence>
<evidence type="ECO:0000313" key="7">
    <source>
        <dbReference type="EMBL" id="TFW24511.1"/>
    </source>
</evidence>
<evidence type="ECO:0000313" key="8">
    <source>
        <dbReference type="Proteomes" id="UP000298438"/>
    </source>
</evidence>
<dbReference type="PIRSF" id="PIRSF006324">
    <property type="entry name" value="LeuE"/>
    <property type="match status" value="1"/>
</dbReference>
<sequence>MLGIHDLPVFVLSGLLLNILPGPDSLLIMTRSATQGWRAGVAATLGITTGTLVHILFAALGLSAILATSATAFTVVKYVGAAYILWMAWGLLRTPGGAPKAVQADLPALPYARIYAQGFLTNVLNPKVALFFLAFVPQFIDVHAANKPLAFIVLGLIFDFNGMLWCCFLAVFTAKASARIKLSPTASKVLNRVTGGLFVWLGLRLALAERN</sequence>
<dbReference type="RefSeq" id="WP_135206340.1">
    <property type="nucleotide sequence ID" value="NZ_SPVF01000084.1"/>
</dbReference>
<evidence type="ECO:0000256" key="1">
    <source>
        <dbReference type="ARBA" id="ARBA00004651"/>
    </source>
</evidence>
<feature type="transmembrane region" description="Helical" evidence="6">
    <location>
        <begin position="45"/>
        <end position="68"/>
    </location>
</feature>